<dbReference type="PANTHER" id="PTHR22916:SF3">
    <property type="entry name" value="UDP-GLCNAC:BETAGAL BETA-1,3-N-ACETYLGLUCOSAMINYLTRANSFERASE-LIKE PROTEIN 1"/>
    <property type="match status" value="1"/>
</dbReference>
<dbReference type="EMBL" id="AECZ01000015">
    <property type="protein sequence ID" value="EFL50811.1"/>
    <property type="molecule type" value="Genomic_DNA"/>
</dbReference>
<dbReference type="AlphaFoldDB" id="E1JXN8"/>
<dbReference type="InterPro" id="IPR029044">
    <property type="entry name" value="Nucleotide-diphossugar_trans"/>
</dbReference>
<dbReference type="Proteomes" id="UP000006250">
    <property type="component" value="Unassembled WGS sequence"/>
</dbReference>
<dbReference type="InterPro" id="IPR001173">
    <property type="entry name" value="Glyco_trans_2-like"/>
</dbReference>
<dbReference type="RefSeq" id="WP_005994147.1">
    <property type="nucleotide sequence ID" value="NZ_AECZ01000015.1"/>
</dbReference>
<evidence type="ECO:0000313" key="3">
    <source>
        <dbReference type="Proteomes" id="UP000006250"/>
    </source>
</evidence>
<name>E1JXN8_SOLFR</name>
<dbReference type="OrthoDB" id="5379872at2"/>
<dbReference type="Gene3D" id="3.90.550.10">
    <property type="entry name" value="Spore Coat Polysaccharide Biosynthesis Protein SpsA, Chain A"/>
    <property type="match status" value="1"/>
</dbReference>
<protein>
    <submittedName>
        <fullName evidence="2">Glycosyl transferase family 2</fullName>
    </submittedName>
</protein>
<comment type="caution">
    <text evidence="2">The sequence shown here is derived from an EMBL/GenBank/DDBJ whole genome shotgun (WGS) entry which is preliminary data.</text>
</comment>
<dbReference type="Pfam" id="PF00535">
    <property type="entry name" value="Glycos_transf_2"/>
    <property type="match status" value="1"/>
</dbReference>
<evidence type="ECO:0000259" key="1">
    <source>
        <dbReference type="Pfam" id="PF00535"/>
    </source>
</evidence>
<keyword evidence="2" id="KW-0808">Transferase</keyword>
<keyword evidence="3" id="KW-1185">Reference proteome</keyword>
<feature type="domain" description="Glycosyltransferase 2-like" evidence="1">
    <location>
        <begin position="11"/>
        <end position="168"/>
    </location>
</feature>
<dbReference type="PANTHER" id="PTHR22916">
    <property type="entry name" value="GLYCOSYLTRANSFERASE"/>
    <property type="match status" value="1"/>
</dbReference>
<organism evidence="2 3">
    <name type="scientific">Solidesulfovibrio fructosivorans JJ]</name>
    <dbReference type="NCBI Taxonomy" id="596151"/>
    <lineage>
        <taxon>Bacteria</taxon>
        <taxon>Pseudomonadati</taxon>
        <taxon>Thermodesulfobacteriota</taxon>
        <taxon>Desulfovibrionia</taxon>
        <taxon>Desulfovibrionales</taxon>
        <taxon>Desulfovibrionaceae</taxon>
        <taxon>Solidesulfovibrio</taxon>
    </lineage>
</organism>
<accession>E1JXN8</accession>
<dbReference type="eggNOG" id="COG1216">
    <property type="taxonomic scope" value="Bacteria"/>
</dbReference>
<dbReference type="STRING" id="596151.DesfrDRAFT_2387"/>
<gene>
    <name evidence="2" type="ORF">DesfrDRAFT_2387</name>
</gene>
<dbReference type="SUPFAM" id="SSF53448">
    <property type="entry name" value="Nucleotide-diphospho-sugar transferases"/>
    <property type="match status" value="1"/>
</dbReference>
<proteinExistence type="predicted"/>
<reference evidence="2 3" key="1">
    <citation type="submission" date="2010-08" db="EMBL/GenBank/DDBJ databases">
        <title>The draft genome of Desulfovibrio fructosovorans JJ.</title>
        <authorList>
            <consortium name="US DOE Joint Genome Institute (JGI-PGF)"/>
            <person name="Lucas S."/>
            <person name="Copeland A."/>
            <person name="Lapidus A."/>
            <person name="Cheng J.-F."/>
            <person name="Bruce D."/>
            <person name="Goodwin L."/>
            <person name="Pitluck S."/>
            <person name="Land M.L."/>
            <person name="Hauser L."/>
            <person name="Chang Y.-J."/>
            <person name="Jeffries C."/>
            <person name="Wall J.D."/>
            <person name="Stahl D.A."/>
            <person name="Arkin A.P."/>
            <person name="Dehal P."/>
            <person name="Stolyar S.M."/>
            <person name="Hazen T.C."/>
            <person name="Woyke T.J."/>
        </authorList>
    </citation>
    <scope>NUCLEOTIDE SEQUENCE [LARGE SCALE GENOMIC DNA]</scope>
    <source>
        <strain evidence="2 3">JJ</strain>
    </source>
</reference>
<evidence type="ECO:0000313" key="2">
    <source>
        <dbReference type="EMBL" id="EFL50811.1"/>
    </source>
</evidence>
<dbReference type="GO" id="GO:0016758">
    <property type="term" value="F:hexosyltransferase activity"/>
    <property type="evidence" value="ECO:0007669"/>
    <property type="project" value="UniProtKB-ARBA"/>
</dbReference>
<sequence>MLADPKCPIVTILTPTYNRRAFLPETIESVLGQDYPNIEYLILDDGSSDDTAELVEQYGNSVRYLRHDNMGETKTVNKGFALASGDIVCVVNSDDPLYSDQAVSLAVASLVANPEASMTYPDWVSIDAQSRVLRRMRLPDYTLQNMLEDANVTIGPGMFIRRTAIKKIGLRDTTIKYTGDLDYSFRLAASGKIIHIPKFLATHREHGASASNTCQGADMAREIARLGYVYTDQPGTPEVVRKRRHRILGKWHFIALDYTGNDRQAFREHIKQSFSYSPMLFCWFYLLRLLSRVKKCIFSR</sequence>